<gene>
    <name evidence="2" type="ORF">Q8A49_31635</name>
</gene>
<name>A0ABU7L0H8_9ACTN</name>
<proteinExistence type="predicted"/>
<dbReference type="Proteomes" id="UP001348641">
    <property type="component" value="Unassembled WGS sequence"/>
</dbReference>
<evidence type="ECO:0000256" key="1">
    <source>
        <dbReference type="SAM" id="MobiDB-lite"/>
    </source>
</evidence>
<feature type="non-terminal residue" evidence="2">
    <location>
        <position position="49"/>
    </location>
</feature>
<feature type="region of interest" description="Disordered" evidence="1">
    <location>
        <begin position="27"/>
        <end position="49"/>
    </location>
</feature>
<accession>A0ABU7L0H8</accession>
<comment type="caution">
    <text evidence="2">The sequence shown here is derived from an EMBL/GenBank/DDBJ whole genome shotgun (WGS) entry which is preliminary data.</text>
</comment>
<sequence length="49" mass="5262">MRIDIVSWNDPDATALRAGQRAEIAERYGTPDSEPGTAPSAEDIAVFTV</sequence>
<evidence type="ECO:0000313" key="2">
    <source>
        <dbReference type="EMBL" id="MEE2055061.1"/>
    </source>
</evidence>
<reference evidence="2 3" key="1">
    <citation type="submission" date="2023-07" db="EMBL/GenBank/DDBJ databases">
        <authorList>
            <person name="Girao M."/>
            <person name="Carvalho M.F."/>
        </authorList>
    </citation>
    <scope>NUCLEOTIDE SEQUENCE [LARGE SCALE GENOMIC DNA]</scope>
    <source>
        <strain evidence="2 3">66/93</strain>
    </source>
</reference>
<dbReference type="EMBL" id="JAUUCC010000146">
    <property type="protein sequence ID" value="MEE2055061.1"/>
    <property type="molecule type" value="Genomic_DNA"/>
</dbReference>
<protein>
    <submittedName>
        <fullName evidence="2">GNAT family N-acetyltransferase</fullName>
    </submittedName>
</protein>
<organism evidence="2 3">
    <name type="scientific">Nocardiopsis tropica</name>
    <dbReference type="NCBI Taxonomy" id="109330"/>
    <lineage>
        <taxon>Bacteria</taxon>
        <taxon>Bacillati</taxon>
        <taxon>Actinomycetota</taxon>
        <taxon>Actinomycetes</taxon>
        <taxon>Streptosporangiales</taxon>
        <taxon>Nocardiopsidaceae</taxon>
        <taxon>Nocardiopsis</taxon>
    </lineage>
</organism>
<evidence type="ECO:0000313" key="3">
    <source>
        <dbReference type="Proteomes" id="UP001348641"/>
    </source>
</evidence>